<dbReference type="GO" id="GO:0004797">
    <property type="term" value="F:thymidine kinase activity"/>
    <property type="evidence" value="ECO:0007669"/>
    <property type="project" value="UniProtKB-UniRule"/>
</dbReference>
<evidence type="ECO:0000256" key="11">
    <source>
        <dbReference type="HAMAP-Rule" id="MF_00124"/>
    </source>
</evidence>
<dbReference type="EC" id="2.7.1.21" evidence="2 11"/>
<dbReference type="GO" id="GO:0005829">
    <property type="term" value="C:cytosol"/>
    <property type="evidence" value="ECO:0007669"/>
    <property type="project" value="TreeGrafter"/>
</dbReference>
<keyword evidence="5 11" id="KW-0808">Transferase</keyword>
<feature type="binding site" evidence="11">
    <location>
        <begin position="88"/>
        <end position="91"/>
    </location>
    <ligand>
        <name>ATP</name>
        <dbReference type="ChEBI" id="CHEBI:30616"/>
    </ligand>
</feature>
<dbReference type="Proteomes" id="UP000271031">
    <property type="component" value="Unassembled WGS sequence"/>
</dbReference>
<feature type="binding site" evidence="11">
    <location>
        <position position="148"/>
    </location>
    <ligand>
        <name>Zn(2+)</name>
        <dbReference type="ChEBI" id="CHEBI:29105"/>
    </ligand>
</feature>
<dbReference type="Pfam" id="PF00265">
    <property type="entry name" value="TK"/>
    <property type="match status" value="1"/>
</dbReference>
<evidence type="ECO:0000256" key="9">
    <source>
        <dbReference type="ARBA" id="ARBA00022833"/>
    </source>
</evidence>
<evidence type="ECO:0000256" key="14">
    <source>
        <dbReference type="RuleBase" id="RU000544"/>
    </source>
</evidence>
<organism evidence="16 17">
    <name type="scientific">Brevibacillus fluminis</name>
    <dbReference type="NCBI Taxonomy" id="511487"/>
    <lineage>
        <taxon>Bacteria</taxon>
        <taxon>Bacillati</taxon>
        <taxon>Bacillota</taxon>
        <taxon>Bacilli</taxon>
        <taxon>Bacillales</taxon>
        <taxon>Paenibacillaceae</taxon>
        <taxon>Brevibacillus</taxon>
    </lineage>
</organism>
<dbReference type="FunFam" id="3.40.50.300:FF:000384">
    <property type="entry name" value="Thymidine kinase"/>
    <property type="match status" value="1"/>
</dbReference>
<evidence type="ECO:0000313" key="17">
    <source>
        <dbReference type="Proteomes" id="UP000271031"/>
    </source>
</evidence>
<evidence type="ECO:0000256" key="15">
    <source>
        <dbReference type="RuleBase" id="RU004165"/>
    </source>
</evidence>
<keyword evidence="8 11" id="KW-0418">Kinase</keyword>
<dbReference type="RefSeq" id="WP_122920558.1">
    <property type="nucleotide sequence ID" value="NZ_RHHQ01000021.1"/>
</dbReference>
<evidence type="ECO:0000256" key="6">
    <source>
        <dbReference type="ARBA" id="ARBA00022723"/>
    </source>
</evidence>
<dbReference type="PIRSF" id="PIRSF035805">
    <property type="entry name" value="TK_cell"/>
    <property type="match status" value="1"/>
</dbReference>
<sequence length="203" mass="22618">MYFMKQNGWIEVICGCMFSGKSEELIRRIRRAKIAKLRVQVFKPRIDDRYHAMAVVSHNGVMEDAVAVSSARDVLELVKPDTDVVAFDEVQFFDDEIIEVCQYLADSGVRVICAGLDQDFRGEPFGVTPILLAVAEYTTKLEAICAVCGSPATRTQRLLNNEPADYHDPIILVGTAESYEARCRHCHQIPGKPGLVKEAAKQA</sequence>
<proteinExistence type="inferred from homology"/>
<evidence type="ECO:0000313" key="16">
    <source>
        <dbReference type="EMBL" id="RNB82024.1"/>
    </source>
</evidence>
<keyword evidence="4 11" id="KW-0237">DNA synthesis</keyword>
<evidence type="ECO:0000256" key="1">
    <source>
        <dbReference type="ARBA" id="ARBA00007587"/>
    </source>
</evidence>
<dbReference type="InterPro" id="IPR001267">
    <property type="entry name" value="Thymidine_kinase"/>
</dbReference>
<comment type="catalytic activity">
    <reaction evidence="11 14">
        <text>thymidine + ATP = dTMP + ADP + H(+)</text>
        <dbReference type="Rhea" id="RHEA:19129"/>
        <dbReference type="ChEBI" id="CHEBI:15378"/>
        <dbReference type="ChEBI" id="CHEBI:17748"/>
        <dbReference type="ChEBI" id="CHEBI:30616"/>
        <dbReference type="ChEBI" id="CHEBI:63528"/>
        <dbReference type="ChEBI" id="CHEBI:456216"/>
        <dbReference type="EC" id="2.7.1.21"/>
    </reaction>
</comment>
<feature type="binding site" evidence="13">
    <location>
        <begin position="171"/>
        <end position="174"/>
    </location>
    <ligand>
        <name>substrate</name>
    </ligand>
</feature>
<evidence type="ECO:0000256" key="13">
    <source>
        <dbReference type="PIRSR" id="PIRSR035805-2"/>
    </source>
</evidence>
<dbReference type="PANTHER" id="PTHR11441">
    <property type="entry name" value="THYMIDINE KINASE"/>
    <property type="match status" value="1"/>
</dbReference>
<dbReference type="EMBL" id="RHHQ01000021">
    <property type="protein sequence ID" value="RNB82024.1"/>
    <property type="molecule type" value="Genomic_DNA"/>
</dbReference>
<name>A0A3M8D1S4_9BACL</name>
<keyword evidence="9 11" id="KW-0862">Zinc</keyword>
<keyword evidence="7 11" id="KW-0547">Nucleotide-binding</keyword>
<evidence type="ECO:0000256" key="5">
    <source>
        <dbReference type="ARBA" id="ARBA00022679"/>
    </source>
</evidence>
<keyword evidence="10 11" id="KW-0067">ATP-binding</keyword>
<dbReference type="GO" id="GO:0008270">
    <property type="term" value="F:zinc ion binding"/>
    <property type="evidence" value="ECO:0007669"/>
    <property type="project" value="UniProtKB-UniRule"/>
</dbReference>
<keyword evidence="17" id="KW-1185">Reference proteome</keyword>
<gene>
    <name evidence="11" type="primary">tdk</name>
    <name evidence="16" type="ORF">EDM56_24485</name>
</gene>
<accession>A0A3M8D1S4</accession>
<dbReference type="SUPFAM" id="SSF52540">
    <property type="entry name" value="P-loop containing nucleoside triphosphate hydrolases"/>
    <property type="match status" value="1"/>
</dbReference>
<dbReference type="AlphaFoldDB" id="A0A3M8D1S4"/>
<comment type="subcellular location">
    <subcellularLocation>
        <location evidence="11">Cytoplasm</location>
    </subcellularLocation>
</comment>
<feature type="binding site" evidence="11">
    <location>
        <position position="186"/>
    </location>
    <ligand>
        <name>Zn(2+)</name>
        <dbReference type="ChEBI" id="CHEBI:29105"/>
    </ligand>
</feature>
<feature type="binding site" evidence="11">
    <location>
        <position position="183"/>
    </location>
    <ligand>
        <name>Zn(2+)</name>
        <dbReference type="ChEBI" id="CHEBI:29105"/>
    </ligand>
</feature>
<evidence type="ECO:0000256" key="2">
    <source>
        <dbReference type="ARBA" id="ARBA00012118"/>
    </source>
</evidence>
<dbReference type="FunFam" id="3.30.60.20:FF:000026">
    <property type="entry name" value="Thymidine kinase"/>
    <property type="match status" value="1"/>
</dbReference>
<dbReference type="PANTHER" id="PTHR11441:SF0">
    <property type="entry name" value="THYMIDINE KINASE, CYTOSOLIC"/>
    <property type="match status" value="1"/>
</dbReference>
<dbReference type="HAMAP" id="MF_00124">
    <property type="entry name" value="Thymidine_kinase"/>
    <property type="match status" value="1"/>
</dbReference>
<reference evidence="16 17" key="1">
    <citation type="submission" date="2018-10" db="EMBL/GenBank/DDBJ databases">
        <title>Phylogenomics of Brevibacillus.</title>
        <authorList>
            <person name="Dunlap C."/>
        </authorList>
    </citation>
    <scope>NUCLEOTIDE SEQUENCE [LARGE SCALE GENOMIC DNA]</scope>
    <source>
        <strain evidence="16 17">JCM 15716</strain>
    </source>
</reference>
<dbReference type="Gene3D" id="3.40.50.300">
    <property type="entry name" value="P-loop containing nucleotide triphosphate hydrolases"/>
    <property type="match status" value="1"/>
</dbReference>
<dbReference type="GO" id="GO:0005524">
    <property type="term" value="F:ATP binding"/>
    <property type="evidence" value="ECO:0007669"/>
    <property type="project" value="UniProtKB-UniRule"/>
</dbReference>
<keyword evidence="3 11" id="KW-0963">Cytoplasm</keyword>
<dbReference type="PROSITE" id="PS00603">
    <property type="entry name" value="TK_CELLULAR_TYPE"/>
    <property type="match status" value="1"/>
</dbReference>
<feature type="binding site" evidence="13">
    <location>
        <position position="179"/>
    </location>
    <ligand>
        <name>substrate</name>
    </ligand>
</feature>
<dbReference type="GO" id="GO:0046104">
    <property type="term" value="P:thymidine metabolic process"/>
    <property type="evidence" value="ECO:0007669"/>
    <property type="project" value="TreeGrafter"/>
</dbReference>
<feature type="active site" description="Proton acceptor" evidence="11 12">
    <location>
        <position position="89"/>
    </location>
</feature>
<evidence type="ECO:0000256" key="4">
    <source>
        <dbReference type="ARBA" id="ARBA00022634"/>
    </source>
</evidence>
<comment type="similarity">
    <text evidence="1 11 15">Belongs to the thymidine kinase family.</text>
</comment>
<comment type="subunit">
    <text evidence="11">Homotetramer.</text>
</comment>
<dbReference type="OrthoDB" id="9781579at2"/>
<dbReference type="InterPro" id="IPR027417">
    <property type="entry name" value="P-loop_NTPase"/>
</dbReference>
<feature type="binding site" evidence="11">
    <location>
        <position position="145"/>
    </location>
    <ligand>
        <name>Zn(2+)</name>
        <dbReference type="ChEBI" id="CHEBI:29105"/>
    </ligand>
</feature>
<dbReference type="SUPFAM" id="SSF57716">
    <property type="entry name" value="Glucocorticoid receptor-like (DNA-binding domain)"/>
    <property type="match status" value="1"/>
</dbReference>
<feature type="binding site" evidence="11">
    <location>
        <begin position="15"/>
        <end position="22"/>
    </location>
    <ligand>
        <name>ATP</name>
        <dbReference type="ChEBI" id="CHEBI:30616"/>
    </ligand>
</feature>
<evidence type="ECO:0000256" key="3">
    <source>
        <dbReference type="ARBA" id="ARBA00022490"/>
    </source>
</evidence>
<dbReference type="InterPro" id="IPR020633">
    <property type="entry name" value="Thymidine_kinase_CS"/>
</dbReference>
<keyword evidence="6 11" id="KW-0479">Metal-binding</keyword>
<dbReference type="GO" id="GO:0071897">
    <property type="term" value="P:DNA biosynthetic process"/>
    <property type="evidence" value="ECO:0007669"/>
    <property type="project" value="UniProtKB-KW"/>
</dbReference>
<protein>
    <recommendedName>
        <fullName evidence="2 11">Thymidine kinase</fullName>
        <ecNumber evidence="2 11">2.7.1.21</ecNumber>
    </recommendedName>
</protein>
<dbReference type="NCBIfam" id="NF003296">
    <property type="entry name" value="PRK04296.1-1"/>
    <property type="match status" value="1"/>
</dbReference>
<evidence type="ECO:0000256" key="7">
    <source>
        <dbReference type="ARBA" id="ARBA00022741"/>
    </source>
</evidence>
<comment type="caution">
    <text evidence="16">The sequence shown here is derived from an EMBL/GenBank/DDBJ whole genome shotgun (WGS) entry which is preliminary data.</text>
</comment>
<evidence type="ECO:0000256" key="8">
    <source>
        <dbReference type="ARBA" id="ARBA00022777"/>
    </source>
</evidence>
<evidence type="ECO:0000256" key="10">
    <source>
        <dbReference type="ARBA" id="ARBA00022840"/>
    </source>
</evidence>
<dbReference type="Gene3D" id="3.30.60.20">
    <property type="match status" value="1"/>
</dbReference>
<evidence type="ECO:0000256" key="12">
    <source>
        <dbReference type="PIRSR" id="PIRSR035805-1"/>
    </source>
</evidence>